<gene>
    <name evidence="2" type="ORF">K444DRAFT_616790</name>
</gene>
<keyword evidence="1" id="KW-0732">Signal</keyword>
<evidence type="ECO:0000313" key="3">
    <source>
        <dbReference type="Proteomes" id="UP000235371"/>
    </source>
</evidence>
<dbReference type="RefSeq" id="XP_024732628.1">
    <property type="nucleotide sequence ID" value="XM_024880994.1"/>
</dbReference>
<dbReference type="AlphaFoldDB" id="A0A2J6SY88"/>
<name>A0A2J6SY88_9HELO</name>
<sequence length="76" mass="8375">MLHTNFSLLLPLLLFPPFGSAAEQKALKGGKVSPLNAKFENLVHETLELWRVPGVAVGVVDGDLEWSQVRISEFIC</sequence>
<evidence type="ECO:0000313" key="2">
    <source>
        <dbReference type="EMBL" id="PMD55724.1"/>
    </source>
</evidence>
<accession>A0A2J6SY88</accession>
<reference evidence="2 3" key="1">
    <citation type="submission" date="2016-04" db="EMBL/GenBank/DDBJ databases">
        <title>A degradative enzymes factory behind the ericoid mycorrhizal symbiosis.</title>
        <authorList>
            <consortium name="DOE Joint Genome Institute"/>
            <person name="Martino E."/>
            <person name="Morin E."/>
            <person name="Grelet G."/>
            <person name="Kuo A."/>
            <person name="Kohler A."/>
            <person name="Daghino S."/>
            <person name="Barry K."/>
            <person name="Choi C."/>
            <person name="Cichocki N."/>
            <person name="Clum A."/>
            <person name="Copeland A."/>
            <person name="Hainaut M."/>
            <person name="Haridas S."/>
            <person name="Labutti K."/>
            <person name="Lindquist E."/>
            <person name="Lipzen A."/>
            <person name="Khouja H.-R."/>
            <person name="Murat C."/>
            <person name="Ohm R."/>
            <person name="Olson A."/>
            <person name="Spatafora J."/>
            <person name="Veneault-Fourrey C."/>
            <person name="Henrissat B."/>
            <person name="Grigoriev I."/>
            <person name="Martin F."/>
            <person name="Perotto S."/>
        </authorList>
    </citation>
    <scope>NUCLEOTIDE SEQUENCE [LARGE SCALE GENOMIC DNA]</scope>
    <source>
        <strain evidence="2 3">E</strain>
    </source>
</reference>
<feature type="signal peptide" evidence="1">
    <location>
        <begin position="1"/>
        <end position="21"/>
    </location>
</feature>
<dbReference type="InParanoid" id="A0A2J6SY88"/>
<keyword evidence="3" id="KW-1185">Reference proteome</keyword>
<evidence type="ECO:0000256" key="1">
    <source>
        <dbReference type="SAM" id="SignalP"/>
    </source>
</evidence>
<dbReference type="EMBL" id="KZ613854">
    <property type="protein sequence ID" value="PMD55724.1"/>
    <property type="molecule type" value="Genomic_DNA"/>
</dbReference>
<organism evidence="2 3">
    <name type="scientific">Hyaloscypha bicolor E</name>
    <dbReference type="NCBI Taxonomy" id="1095630"/>
    <lineage>
        <taxon>Eukaryota</taxon>
        <taxon>Fungi</taxon>
        <taxon>Dikarya</taxon>
        <taxon>Ascomycota</taxon>
        <taxon>Pezizomycotina</taxon>
        <taxon>Leotiomycetes</taxon>
        <taxon>Helotiales</taxon>
        <taxon>Hyaloscyphaceae</taxon>
        <taxon>Hyaloscypha</taxon>
        <taxon>Hyaloscypha bicolor</taxon>
    </lineage>
</organism>
<proteinExistence type="predicted"/>
<protein>
    <submittedName>
        <fullName evidence="2">Uncharacterized protein</fullName>
    </submittedName>
</protein>
<dbReference type="GeneID" id="36589071"/>
<dbReference type="Proteomes" id="UP000235371">
    <property type="component" value="Unassembled WGS sequence"/>
</dbReference>
<feature type="chain" id="PRO_5014342247" evidence="1">
    <location>
        <begin position="22"/>
        <end position="76"/>
    </location>
</feature>